<reference evidence="1 2" key="1">
    <citation type="submission" date="2019-04" db="EMBL/GenBank/DDBJ databases">
        <title>Comparative genomics of Aeromonas veronii strains pathogenic to fish.</title>
        <authorList>
            <person name="Cascarano M.C."/>
            <person name="Smyrli M."/>
            <person name="Katharios P."/>
        </authorList>
    </citation>
    <scope>NUCLEOTIDE SEQUENCE [LARGE SCALE GENOMIC DNA]</scope>
    <source>
        <strain evidence="1 2">XU1</strain>
    </source>
</reference>
<evidence type="ECO:0000313" key="1">
    <source>
        <dbReference type="EMBL" id="THJ43598.1"/>
    </source>
</evidence>
<dbReference type="AlphaFoldDB" id="A0A4S5CJS1"/>
<proteinExistence type="predicted"/>
<name>A0A4S5CJS1_AERVE</name>
<dbReference type="EMBL" id="SSUX01000011">
    <property type="protein sequence ID" value="THJ43598.1"/>
    <property type="molecule type" value="Genomic_DNA"/>
</dbReference>
<accession>A0A4S5CJS1</accession>
<comment type="caution">
    <text evidence="1">The sequence shown here is derived from an EMBL/GenBank/DDBJ whole genome shotgun (WGS) entry which is preliminary data.</text>
</comment>
<dbReference type="Proteomes" id="UP000309618">
    <property type="component" value="Unassembled WGS sequence"/>
</dbReference>
<protein>
    <submittedName>
        <fullName evidence="1">Uncharacterized protein</fullName>
    </submittedName>
</protein>
<sequence>MDTDDAVNLLARWFNSANIINSIHLCIDDPGHGPRAFVWVPYSQNRNGKPDCIDAIPREQADHLFRLVISHFNYARPIYKRDEIFESIVIKEGVVLDGTKIHGIYQPMRSSMARRMFLTKDLSRHERGEFNSQADDIDHSLSKVLDAVESGGNNTQG</sequence>
<evidence type="ECO:0000313" key="2">
    <source>
        <dbReference type="Proteomes" id="UP000309618"/>
    </source>
</evidence>
<organism evidence="1 2">
    <name type="scientific">Aeromonas veronii</name>
    <dbReference type="NCBI Taxonomy" id="654"/>
    <lineage>
        <taxon>Bacteria</taxon>
        <taxon>Pseudomonadati</taxon>
        <taxon>Pseudomonadota</taxon>
        <taxon>Gammaproteobacteria</taxon>
        <taxon>Aeromonadales</taxon>
        <taxon>Aeromonadaceae</taxon>
        <taxon>Aeromonas</taxon>
    </lineage>
</organism>
<gene>
    <name evidence="1" type="ORF">E8Q35_14930</name>
</gene>
<dbReference type="RefSeq" id="WP_136502037.1">
    <property type="nucleotide sequence ID" value="NZ_SSUX01000011.1"/>
</dbReference>